<dbReference type="Proteomes" id="UP001235269">
    <property type="component" value="Unassembled WGS sequence"/>
</dbReference>
<comment type="function">
    <text evidence="6">Converts adenosine-3',5'-bisphosphate (PAP) to AMP.</text>
</comment>
<evidence type="ECO:0000256" key="3">
    <source>
        <dbReference type="ARBA" id="ARBA00022519"/>
    </source>
</evidence>
<evidence type="ECO:0000256" key="5">
    <source>
        <dbReference type="ARBA" id="ARBA00023136"/>
    </source>
</evidence>
<keyword evidence="2 6" id="KW-1003">Cell membrane</keyword>
<feature type="binding site" evidence="6">
    <location>
        <position position="62"/>
    </location>
    <ligand>
        <name>Mg(2+)</name>
        <dbReference type="ChEBI" id="CHEBI:18420"/>
        <label>1</label>
    </ligand>
</feature>
<evidence type="ECO:0000313" key="7">
    <source>
        <dbReference type="EMBL" id="MDQ0457122.1"/>
    </source>
</evidence>
<feature type="binding site" evidence="6">
    <location>
        <position position="211"/>
    </location>
    <ligand>
        <name>substrate</name>
    </ligand>
</feature>
<sequence length="263" mass="27828">MLDVFERAALLAGREIMAVFHHGATVRSKEDASPVTEADERAEAVILSHLAAAFGDIPVVAEEAVAAGHIPATESGRFILVDPLDGTKEFIRKSNDFTVNIALVEDGVPTLGVVYAPASGVLYSGGSDGAEKVAVSADFEILHRQPIKARQTLSPPVAVASRSHAGPETEAFLAARAIRDTRSVGSSLKFCLVAEGDADVYPRYGRTMEWDTAAGDAVLRAAGGMTLTLGGTPLLYGKRKQAEDSDFANPFFIAWGAGWRSET</sequence>
<dbReference type="HAMAP" id="MF_02095">
    <property type="entry name" value="CysQ"/>
    <property type="match status" value="1"/>
</dbReference>
<evidence type="ECO:0000313" key="8">
    <source>
        <dbReference type="Proteomes" id="UP001235269"/>
    </source>
</evidence>
<dbReference type="RefSeq" id="WP_307159304.1">
    <property type="nucleotide sequence ID" value="NZ_JAUSWH010000012.1"/>
</dbReference>
<feature type="binding site" evidence="6">
    <location>
        <position position="82"/>
    </location>
    <ligand>
        <name>Mg(2+)</name>
        <dbReference type="ChEBI" id="CHEBI:18420"/>
        <label>1</label>
    </ligand>
</feature>
<comment type="similarity">
    <text evidence="1 6">Belongs to the inositol monophosphatase superfamily. CysQ family.</text>
</comment>
<feature type="binding site" evidence="6">
    <location>
        <position position="84"/>
    </location>
    <ligand>
        <name>Mg(2+)</name>
        <dbReference type="ChEBI" id="CHEBI:18420"/>
        <label>1</label>
    </ligand>
</feature>
<dbReference type="Gene3D" id="3.30.540.10">
    <property type="entry name" value="Fructose-1,6-Bisphosphatase, subunit A, domain 1"/>
    <property type="match status" value="1"/>
</dbReference>
<evidence type="ECO:0000256" key="1">
    <source>
        <dbReference type="ARBA" id="ARBA00005289"/>
    </source>
</evidence>
<keyword evidence="5 6" id="KW-0472">Membrane</keyword>
<comment type="caution">
    <text evidence="7">The sequence shown here is derived from an EMBL/GenBank/DDBJ whole genome shotgun (WGS) entry which is preliminary data.</text>
</comment>
<evidence type="ECO:0000256" key="4">
    <source>
        <dbReference type="ARBA" id="ARBA00022801"/>
    </source>
</evidence>
<feature type="binding site" evidence="6">
    <location>
        <begin position="84"/>
        <end position="87"/>
    </location>
    <ligand>
        <name>substrate</name>
    </ligand>
</feature>
<dbReference type="PANTHER" id="PTHR43028">
    <property type="entry name" value="3'(2'),5'-BISPHOSPHATE NUCLEOTIDASE 1"/>
    <property type="match status" value="1"/>
</dbReference>
<dbReference type="EMBL" id="JAUSWH010000012">
    <property type="protein sequence ID" value="MDQ0457122.1"/>
    <property type="molecule type" value="Genomic_DNA"/>
</dbReference>
<proteinExistence type="inferred from homology"/>
<dbReference type="EC" id="3.1.3.7" evidence="6"/>
<dbReference type="Gene3D" id="3.40.190.80">
    <property type="match status" value="1"/>
</dbReference>
<name>A0ABU0IFX9_9HYPH</name>
<organism evidence="7 8">
    <name type="scientific">Rhizobium paknamense</name>
    <dbReference type="NCBI Taxonomy" id="1206817"/>
    <lineage>
        <taxon>Bacteria</taxon>
        <taxon>Pseudomonadati</taxon>
        <taxon>Pseudomonadota</taxon>
        <taxon>Alphaproteobacteria</taxon>
        <taxon>Hyphomicrobiales</taxon>
        <taxon>Rhizobiaceae</taxon>
        <taxon>Rhizobium/Agrobacterium group</taxon>
        <taxon>Rhizobium</taxon>
    </lineage>
</organism>
<keyword evidence="8" id="KW-1185">Reference proteome</keyword>
<feature type="binding site" evidence="6">
    <location>
        <position position="82"/>
    </location>
    <ligand>
        <name>Mg(2+)</name>
        <dbReference type="ChEBI" id="CHEBI:18420"/>
        <label>2</label>
    </ligand>
</feature>
<dbReference type="SUPFAM" id="SSF56655">
    <property type="entry name" value="Carbohydrate phosphatase"/>
    <property type="match status" value="1"/>
</dbReference>
<dbReference type="PROSITE" id="PS00630">
    <property type="entry name" value="IMP_2"/>
    <property type="match status" value="1"/>
</dbReference>
<dbReference type="InterPro" id="IPR006240">
    <property type="entry name" value="CysQ"/>
</dbReference>
<dbReference type="PRINTS" id="PR00377">
    <property type="entry name" value="IMPHPHTASES"/>
</dbReference>
<protein>
    <recommendedName>
        <fullName evidence="6">3'(2'),5'-bisphosphate nucleotidase CysQ</fullName>
        <ecNumber evidence="6">3.1.3.7</ecNumber>
    </recommendedName>
    <alternativeName>
        <fullName evidence="6">3'(2'),5-bisphosphonucleoside 3'(2')-phosphohydrolase</fullName>
    </alternativeName>
    <alternativeName>
        <fullName evidence="6">3'-phosphoadenosine 5'-phosphate phosphatase</fullName>
        <shortName evidence="6">PAP phosphatase</shortName>
    </alternativeName>
</protein>
<accession>A0ABU0IFX9</accession>
<evidence type="ECO:0000256" key="6">
    <source>
        <dbReference type="HAMAP-Rule" id="MF_02095"/>
    </source>
</evidence>
<dbReference type="NCBIfam" id="TIGR01331">
    <property type="entry name" value="bisphos_cysQ"/>
    <property type="match status" value="1"/>
</dbReference>
<keyword evidence="6" id="KW-0460">Magnesium</keyword>
<reference evidence="7 8" key="1">
    <citation type="submission" date="2023-07" db="EMBL/GenBank/DDBJ databases">
        <title>Genomic Encyclopedia of Type Strains, Phase IV (KMG-IV): sequencing the most valuable type-strain genomes for metagenomic binning, comparative biology and taxonomic classification.</title>
        <authorList>
            <person name="Goeker M."/>
        </authorList>
    </citation>
    <scope>NUCLEOTIDE SEQUENCE [LARGE SCALE GENOMIC DNA]</scope>
    <source>
        <strain evidence="7 8">DSM 100301</strain>
    </source>
</reference>
<evidence type="ECO:0000256" key="2">
    <source>
        <dbReference type="ARBA" id="ARBA00022475"/>
    </source>
</evidence>
<dbReference type="InterPro" id="IPR000760">
    <property type="entry name" value="Inositol_monophosphatase-like"/>
</dbReference>
<keyword evidence="4 6" id="KW-0378">Hydrolase</keyword>
<comment type="catalytic activity">
    <reaction evidence="6">
        <text>adenosine 3',5'-bisphosphate + H2O = AMP + phosphate</text>
        <dbReference type="Rhea" id="RHEA:10040"/>
        <dbReference type="ChEBI" id="CHEBI:15377"/>
        <dbReference type="ChEBI" id="CHEBI:43474"/>
        <dbReference type="ChEBI" id="CHEBI:58343"/>
        <dbReference type="ChEBI" id="CHEBI:456215"/>
        <dbReference type="EC" id="3.1.3.7"/>
    </reaction>
</comment>
<feature type="binding site" evidence="6">
    <location>
        <position position="211"/>
    </location>
    <ligand>
        <name>Mg(2+)</name>
        <dbReference type="ChEBI" id="CHEBI:18420"/>
        <label>2</label>
    </ligand>
</feature>
<comment type="cofactor">
    <cofactor evidence="6">
        <name>Mg(2+)</name>
        <dbReference type="ChEBI" id="CHEBI:18420"/>
    </cofactor>
</comment>
<comment type="subcellular location">
    <subcellularLocation>
        <location evidence="6">Cell inner membrane</location>
        <topology evidence="6">Peripheral membrane protein</topology>
        <orientation evidence="6">Cytoplasmic side</orientation>
    </subcellularLocation>
</comment>
<keyword evidence="6" id="KW-0479">Metal-binding</keyword>
<dbReference type="CDD" id="cd01638">
    <property type="entry name" value="CysQ"/>
    <property type="match status" value="1"/>
</dbReference>
<keyword evidence="3 6" id="KW-0997">Cell inner membrane</keyword>
<feature type="binding site" evidence="6">
    <location>
        <position position="62"/>
    </location>
    <ligand>
        <name>substrate</name>
    </ligand>
</feature>
<dbReference type="GO" id="GO:0008441">
    <property type="term" value="F:3'(2'),5'-bisphosphate nucleotidase activity"/>
    <property type="evidence" value="ECO:0007669"/>
    <property type="project" value="UniProtKB-EC"/>
</dbReference>
<dbReference type="InterPro" id="IPR020550">
    <property type="entry name" value="Inositol_monophosphatase_CS"/>
</dbReference>
<gene>
    <name evidence="6" type="primary">cysQ</name>
    <name evidence="7" type="ORF">QO005_003469</name>
</gene>
<dbReference type="InterPro" id="IPR050725">
    <property type="entry name" value="CysQ/Inositol_MonoPase"/>
</dbReference>
<dbReference type="PANTHER" id="PTHR43028:SF5">
    <property type="entry name" value="3'(2'),5'-BISPHOSPHATE NUCLEOTIDASE 1"/>
    <property type="match status" value="1"/>
</dbReference>
<dbReference type="Pfam" id="PF00459">
    <property type="entry name" value="Inositol_P"/>
    <property type="match status" value="1"/>
</dbReference>
<feature type="binding site" evidence="6">
    <location>
        <position position="85"/>
    </location>
    <ligand>
        <name>Mg(2+)</name>
        <dbReference type="ChEBI" id="CHEBI:18420"/>
        <label>2</label>
    </ligand>
</feature>